<evidence type="ECO:0000256" key="1">
    <source>
        <dbReference type="SAM" id="MobiDB-lite"/>
    </source>
</evidence>
<dbReference type="PANTHER" id="PTHR34272">
    <property type="entry name" value="EXPRESSED PROTEIN"/>
    <property type="match status" value="1"/>
</dbReference>
<keyword evidence="4" id="KW-1185">Reference proteome</keyword>
<dbReference type="Pfam" id="PF23324">
    <property type="entry name" value="DUF7086"/>
    <property type="match status" value="1"/>
</dbReference>
<feature type="domain" description="DUF7086" evidence="2">
    <location>
        <begin position="169"/>
        <end position="303"/>
    </location>
</feature>
<name>A0ABD1M2M6_9FABA</name>
<evidence type="ECO:0000313" key="3">
    <source>
        <dbReference type="EMBL" id="KAL2329793.1"/>
    </source>
</evidence>
<proteinExistence type="predicted"/>
<feature type="region of interest" description="Disordered" evidence="1">
    <location>
        <begin position="95"/>
        <end position="148"/>
    </location>
</feature>
<evidence type="ECO:0000313" key="4">
    <source>
        <dbReference type="Proteomes" id="UP001603857"/>
    </source>
</evidence>
<comment type="caution">
    <text evidence="3">The sequence shown here is derived from an EMBL/GenBank/DDBJ whole genome shotgun (WGS) entry which is preliminary data.</text>
</comment>
<feature type="compositionally biased region" description="Polar residues" evidence="1">
    <location>
        <begin position="102"/>
        <end position="118"/>
    </location>
</feature>
<dbReference type="AlphaFoldDB" id="A0ABD1M2M6"/>
<dbReference type="InterPro" id="IPR055513">
    <property type="entry name" value="DUF7086"/>
</dbReference>
<dbReference type="EMBL" id="JBGMDY010000006">
    <property type="protein sequence ID" value="KAL2329793.1"/>
    <property type="molecule type" value="Genomic_DNA"/>
</dbReference>
<dbReference type="PANTHER" id="PTHR34272:SF1">
    <property type="entry name" value="EXPRESSED PROTEIN"/>
    <property type="match status" value="1"/>
</dbReference>
<evidence type="ECO:0000259" key="2">
    <source>
        <dbReference type="Pfam" id="PF23324"/>
    </source>
</evidence>
<organism evidence="3 4">
    <name type="scientific">Flemingia macrophylla</name>
    <dbReference type="NCBI Taxonomy" id="520843"/>
    <lineage>
        <taxon>Eukaryota</taxon>
        <taxon>Viridiplantae</taxon>
        <taxon>Streptophyta</taxon>
        <taxon>Embryophyta</taxon>
        <taxon>Tracheophyta</taxon>
        <taxon>Spermatophyta</taxon>
        <taxon>Magnoliopsida</taxon>
        <taxon>eudicotyledons</taxon>
        <taxon>Gunneridae</taxon>
        <taxon>Pentapetalae</taxon>
        <taxon>rosids</taxon>
        <taxon>fabids</taxon>
        <taxon>Fabales</taxon>
        <taxon>Fabaceae</taxon>
        <taxon>Papilionoideae</taxon>
        <taxon>50 kb inversion clade</taxon>
        <taxon>NPAAA clade</taxon>
        <taxon>indigoferoid/millettioid clade</taxon>
        <taxon>Phaseoleae</taxon>
        <taxon>Flemingia</taxon>
    </lineage>
</organism>
<reference evidence="3 4" key="1">
    <citation type="submission" date="2024-08" db="EMBL/GenBank/DDBJ databases">
        <title>Insights into the chromosomal genome structure of Flemingia macrophylla.</title>
        <authorList>
            <person name="Ding Y."/>
            <person name="Zhao Y."/>
            <person name="Bi W."/>
            <person name="Wu M."/>
            <person name="Zhao G."/>
            <person name="Gong Y."/>
            <person name="Li W."/>
            <person name="Zhang P."/>
        </authorList>
    </citation>
    <scope>NUCLEOTIDE SEQUENCE [LARGE SCALE GENOMIC DNA]</scope>
    <source>
        <strain evidence="3">DYQJB</strain>
        <tissue evidence="3">Leaf</tissue>
    </source>
</reference>
<feature type="compositionally biased region" description="Basic residues" evidence="1">
    <location>
        <begin position="134"/>
        <end position="148"/>
    </location>
</feature>
<gene>
    <name evidence="3" type="ORF">Fmac_017374</name>
</gene>
<sequence>MKNSEHSDDENDLTKLSLWFGSSKRAKHSPPITSPQTNISLTEETHRVYPNPNPSSLPSTDHTSNLVFYGPIRHIYQSIASGTNSVSANATRVDPDEFPHTNPLTLLPSSENNTNPQNGGDVGGNVPTPATSFRRTRRAPSKGVAKGKSKIIPAPFPWAMNRRASVHSLEYLLKNNIRIITGKVQCKRCEKEFELTVDLEEKVGKLREFIESERGSMHDRAPGAWVNPELAKCTQCGRENSAKPILGDTKKKAINWLFLLLTQMLGCCTLNQLKYFCKHTNNHRTGAKDRLLYLTYMTLCNQLLPQLFR</sequence>
<accession>A0ABD1M2M6</accession>
<protein>
    <recommendedName>
        <fullName evidence="2">DUF7086 domain-containing protein</fullName>
    </recommendedName>
</protein>
<dbReference type="Proteomes" id="UP001603857">
    <property type="component" value="Unassembled WGS sequence"/>
</dbReference>